<feature type="region of interest" description="Disordered" evidence="1">
    <location>
        <begin position="60"/>
        <end position="86"/>
    </location>
</feature>
<feature type="compositionally biased region" description="Low complexity" evidence="1">
    <location>
        <begin position="1"/>
        <end position="12"/>
    </location>
</feature>
<sequence length="153" mass="17389">MSLTATTRTATAPRSGRDSVEAARLRDWNHLADYELHHSGTPSVPIVANRHVAEREFSELEEGDEAGPSIFSRALQSPPEWPSHHRRIPAFRPINRELDQSQRRVYASAGERTFLTVMFTGVQTEANLSRMWNATVGRILGDDWFRYKVGGEW</sequence>
<evidence type="ECO:0000313" key="2">
    <source>
        <dbReference type="EMBL" id="KAF2111903.1"/>
    </source>
</evidence>
<gene>
    <name evidence="2" type="ORF">BDV96DRAFT_649871</name>
</gene>
<dbReference type="EMBL" id="ML977333">
    <property type="protein sequence ID" value="KAF2111903.1"/>
    <property type="molecule type" value="Genomic_DNA"/>
</dbReference>
<dbReference type="AlphaFoldDB" id="A0A6A5YYJ4"/>
<accession>A0A6A5YYJ4</accession>
<reference evidence="2" key="1">
    <citation type="journal article" date="2020" name="Stud. Mycol.">
        <title>101 Dothideomycetes genomes: a test case for predicting lifestyles and emergence of pathogens.</title>
        <authorList>
            <person name="Haridas S."/>
            <person name="Albert R."/>
            <person name="Binder M."/>
            <person name="Bloem J."/>
            <person name="Labutti K."/>
            <person name="Salamov A."/>
            <person name="Andreopoulos B."/>
            <person name="Baker S."/>
            <person name="Barry K."/>
            <person name="Bills G."/>
            <person name="Bluhm B."/>
            <person name="Cannon C."/>
            <person name="Castanera R."/>
            <person name="Culley D."/>
            <person name="Daum C."/>
            <person name="Ezra D."/>
            <person name="Gonzalez J."/>
            <person name="Henrissat B."/>
            <person name="Kuo A."/>
            <person name="Liang C."/>
            <person name="Lipzen A."/>
            <person name="Lutzoni F."/>
            <person name="Magnuson J."/>
            <person name="Mondo S."/>
            <person name="Nolan M."/>
            <person name="Ohm R."/>
            <person name="Pangilinan J."/>
            <person name="Park H.-J."/>
            <person name="Ramirez L."/>
            <person name="Alfaro M."/>
            <person name="Sun H."/>
            <person name="Tritt A."/>
            <person name="Yoshinaga Y."/>
            <person name="Zwiers L.-H."/>
            <person name="Turgeon B."/>
            <person name="Goodwin S."/>
            <person name="Spatafora J."/>
            <person name="Crous P."/>
            <person name="Grigoriev I."/>
        </authorList>
    </citation>
    <scope>NUCLEOTIDE SEQUENCE</scope>
    <source>
        <strain evidence="2">CBS 627.86</strain>
    </source>
</reference>
<organism evidence="2 3">
    <name type="scientific">Lophiotrema nucula</name>
    <dbReference type="NCBI Taxonomy" id="690887"/>
    <lineage>
        <taxon>Eukaryota</taxon>
        <taxon>Fungi</taxon>
        <taxon>Dikarya</taxon>
        <taxon>Ascomycota</taxon>
        <taxon>Pezizomycotina</taxon>
        <taxon>Dothideomycetes</taxon>
        <taxon>Pleosporomycetidae</taxon>
        <taxon>Pleosporales</taxon>
        <taxon>Lophiotremataceae</taxon>
        <taxon>Lophiotrema</taxon>
    </lineage>
</organism>
<feature type="region of interest" description="Disordered" evidence="1">
    <location>
        <begin position="1"/>
        <end position="21"/>
    </location>
</feature>
<evidence type="ECO:0000256" key="1">
    <source>
        <dbReference type="SAM" id="MobiDB-lite"/>
    </source>
</evidence>
<name>A0A6A5YYJ4_9PLEO</name>
<dbReference type="Proteomes" id="UP000799770">
    <property type="component" value="Unassembled WGS sequence"/>
</dbReference>
<evidence type="ECO:0000313" key="3">
    <source>
        <dbReference type="Proteomes" id="UP000799770"/>
    </source>
</evidence>
<dbReference type="OrthoDB" id="5201563at2759"/>
<proteinExistence type="predicted"/>
<protein>
    <submittedName>
        <fullName evidence="2">Uncharacterized protein</fullName>
    </submittedName>
</protein>
<keyword evidence="3" id="KW-1185">Reference proteome</keyword>